<dbReference type="Gene3D" id="3.30.1360.180">
    <property type="match status" value="1"/>
</dbReference>
<feature type="signal peptide" evidence="1">
    <location>
        <begin position="1"/>
        <end position="26"/>
    </location>
</feature>
<comment type="caution">
    <text evidence="2">The sequence shown here is derived from an EMBL/GenBank/DDBJ whole genome shotgun (WGS) entry which is preliminary data.</text>
</comment>
<dbReference type="PROSITE" id="PS51257">
    <property type="entry name" value="PROKAR_LIPOPROTEIN"/>
    <property type="match status" value="1"/>
</dbReference>
<proteinExistence type="predicted"/>
<dbReference type="SUPFAM" id="SSF53649">
    <property type="entry name" value="Alkaline phosphatase-like"/>
    <property type="match status" value="1"/>
</dbReference>
<evidence type="ECO:0000313" key="2">
    <source>
        <dbReference type="EMBL" id="MDT0630989.1"/>
    </source>
</evidence>
<name>A0ABU3BNW7_9BACT</name>
<dbReference type="PANTHER" id="PTHR10151:SF120">
    <property type="entry name" value="BIS(5'-ADENOSYL)-TRIPHOSPHATASE"/>
    <property type="match status" value="1"/>
</dbReference>
<gene>
    <name evidence="2" type="ORF">RM540_04435</name>
</gene>
<organism evidence="2 3">
    <name type="scientific">Rubrivirga litoralis</name>
    <dbReference type="NCBI Taxonomy" id="3075598"/>
    <lineage>
        <taxon>Bacteria</taxon>
        <taxon>Pseudomonadati</taxon>
        <taxon>Rhodothermota</taxon>
        <taxon>Rhodothermia</taxon>
        <taxon>Rhodothermales</taxon>
        <taxon>Rubricoccaceae</taxon>
        <taxon>Rubrivirga</taxon>
    </lineage>
</organism>
<dbReference type="EMBL" id="JAVRHT010000007">
    <property type="protein sequence ID" value="MDT0630989.1"/>
    <property type="molecule type" value="Genomic_DNA"/>
</dbReference>
<dbReference type="PANTHER" id="PTHR10151">
    <property type="entry name" value="ECTONUCLEOTIDE PYROPHOSPHATASE/PHOSPHODIESTERASE"/>
    <property type="match status" value="1"/>
</dbReference>
<feature type="chain" id="PRO_5045450515" evidence="1">
    <location>
        <begin position="27"/>
        <end position="443"/>
    </location>
</feature>
<keyword evidence="3" id="KW-1185">Reference proteome</keyword>
<sequence>MRHPAPALPTRLGFAVLLAAALAACAPTRPAPDAAPPERGGVEAVPSAEHALVLVSIDGFRWDYLDRGDVAAPTLRRLVAEGVRAERLVPVYPSKTFPNHYSLVTGLHPEDHGIVNNTMHDAAVPDSAGGAGRFSLSDRAAIADVRWWGGEPIWVTAERQGVRAGTVFWPGSEAAIGGVRPSDWLVYDGDLPYAARVDSALVWTGRPAPRRDRFVTLYFEGVDTAGHRFGPDAPETAAAIEEVDAALARLVAGLEARGALDQTDLVIVSDHGMTALAPDRVVVLDDVADLETEVEEAVWGQTAGVWPAAGVDVDELVARIDAVPHVRATRREATPERFRYRASRRIPPVVIVPDEGWTVSSREYVERYPDRPSGGGHGYDNELADMGALFVARGPSFARGVTVAPFSAVDVYDVLAEALGIRPAPNSGDPAVADRVLRAPAER</sequence>
<keyword evidence="1" id="KW-0732">Signal</keyword>
<evidence type="ECO:0000313" key="3">
    <source>
        <dbReference type="Proteomes" id="UP001267426"/>
    </source>
</evidence>
<dbReference type="InterPro" id="IPR017850">
    <property type="entry name" value="Alkaline_phosphatase_core_sf"/>
</dbReference>
<dbReference type="Pfam" id="PF01663">
    <property type="entry name" value="Phosphodiest"/>
    <property type="match status" value="1"/>
</dbReference>
<dbReference type="Gene3D" id="3.40.720.10">
    <property type="entry name" value="Alkaline Phosphatase, subunit A"/>
    <property type="match status" value="1"/>
</dbReference>
<protein>
    <submittedName>
        <fullName evidence="2">Ectonucleotide pyrophosphatase/phosphodiesterase</fullName>
    </submittedName>
</protein>
<reference evidence="2 3" key="1">
    <citation type="submission" date="2023-09" db="EMBL/GenBank/DDBJ databases">
        <authorList>
            <person name="Rey-Velasco X."/>
        </authorList>
    </citation>
    <scope>NUCLEOTIDE SEQUENCE [LARGE SCALE GENOMIC DNA]</scope>
    <source>
        <strain evidence="2 3">F394</strain>
    </source>
</reference>
<dbReference type="InterPro" id="IPR002591">
    <property type="entry name" value="Phosphodiest/P_Trfase"/>
</dbReference>
<accession>A0ABU3BNW7</accession>
<dbReference type="CDD" id="cd16018">
    <property type="entry name" value="Enpp"/>
    <property type="match status" value="1"/>
</dbReference>
<evidence type="ECO:0000256" key="1">
    <source>
        <dbReference type="SAM" id="SignalP"/>
    </source>
</evidence>
<dbReference type="Proteomes" id="UP001267426">
    <property type="component" value="Unassembled WGS sequence"/>
</dbReference>
<dbReference type="RefSeq" id="WP_311662327.1">
    <property type="nucleotide sequence ID" value="NZ_JAVRHT010000007.1"/>
</dbReference>